<gene>
    <name evidence="2" type="ORF">QLT01_01315</name>
</gene>
<sequence length="136" mass="14585">MKTSTLLLAATMTFFTAVTQANDEHSRLPTLSAGVSETYGLVAGKPLRFQIAVEHDAVLKISSRHFAADSSKNNLMTAVLRDPQGNVVATASDDNGHFSLEQDVQEGYYQLEVAGNSISGSADENGRSYSLNVAFE</sequence>
<dbReference type="RefSeq" id="WP_153635667.1">
    <property type="nucleotide sequence ID" value="NZ_CAXNSG010000001.1"/>
</dbReference>
<feature type="chain" id="PRO_5045802003" evidence="1">
    <location>
        <begin position="22"/>
        <end position="136"/>
    </location>
</feature>
<dbReference type="EMBL" id="JASCSA010000001">
    <property type="protein sequence ID" value="MDI5882990.1"/>
    <property type="molecule type" value="Genomic_DNA"/>
</dbReference>
<dbReference type="Proteomes" id="UP001229025">
    <property type="component" value="Unassembled WGS sequence"/>
</dbReference>
<evidence type="ECO:0000256" key="1">
    <source>
        <dbReference type="SAM" id="SignalP"/>
    </source>
</evidence>
<accession>A0ABT6UL04</accession>
<proteinExistence type="predicted"/>
<keyword evidence="3" id="KW-1185">Reference proteome</keyword>
<comment type="caution">
    <text evidence="2">The sequence shown here is derived from an EMBL/GenBank/DDBJ whole genome shotgun (WGS) entry which is preliminary data.</text>
</comment>
<organism evidence="2 3">
    <name type="scientific">Cobetia amphilecti</name>
    <dbReference type="NCBI Taxonomy" id="1055104"/>
    <lineage>
        <taxon>Bacteria</taxon>
        <taxon>Pseudomonadati</taxon>
        <taxon>Pseudomonadota</taxon>
        <taxon>Gammaproteobacteria</taxon>
        <taxon>Oceanospirillales</taxon>
        <taxon>Halomonadaceae</taxon>
        <taxon>Cobetia</taxon>
    </lineage>
</organism>
<name>A0ABT6UL04_9GAMM</name>
<keyword evidence="1" id="KW-0732">Signal</keyword>
<evidence type="ECO:0000313" key="3">
    <source>
        <dbReference type="Proteomes" id="UP001229025"/>
    </source>
</evidence>
<feature type="signal peptide" evidence="1">
    <location>
        <begin position="1"/>
        <end position="21"/>
    </location>
</feature>
<reference evidence="2 3" key="1">
    <citation type="submission" date="2023-04" db="EMBL/GenBank/DDBJ databases">
        <authorList>
            <person name="Otstavnykh N."/>
            <person name="Seitkalieva A."/>
            <person name="Bystritskaya E."/>
        </authorList>
    </citation>
    <scope>NUCLEOTIDE SEQUENCE [LARGE SCALE GENOMIC DNA]</scope>
    <source>
        <strain evidence="2 3">NRIC 0815</strain>
    </source>
</reference>
<evidence type="ECO:0000313" key="2">
    <source>
        <dbReference type="EMBL" id="MDI5882990.1"/>
    </source>
</evidence>
<reference evidence="3" key="2">
    <citation type="submission" date="2023-07" db="EMBL/GenBank/DDBJ databases">
        <title>Genome-based characterization of strain KMM 296 and proposal for reclassification of Cobetia litoralis and Cobetia pacifica, and emended description of the species Cobetia amphilecti and Cobetia marina.</title>
        <authorList>
            <person name="Balabanova L."/>
            <person name="Nedashkovskaya O."/>
        </authorList>
    </citation>
    <scope>NUCLEOTIDE SEQUENCE [LARGE SCALE GENOMIC DNA]</scope>
    <source>
        <strain evidence="3">NRIC 0815</strain>
    </source>
</reference>
<dbReference type="GeneID" id="97326244"/>
<protein>
    <submittedName>
        <fullName evidence="2">Uncharacterized protein</fullName>
    </submittedName>
</protein>